<dbReference type="SUPFAM" id="SSF56784">
    <property type="entry name" value="HAD-like"/>
    <property type="match status" value="1"/>
</dbReference>
<dbReference type="InterPro" id="IPR002201">
    <property type="entry name" value="Glyco_trans_9"/>
</dbReference>
<dbReference type="GO" id="GO:0005975">
    <property type="term" value="P:carbohydrate metabolic process"/>
    <property type="evidence" value="ECO:0007669"/>
    <property type="project" value="InterPro"/>
</dbReference>
<dbReference type="AlphaFoldDB" id="A0A8J3K356"/>
<proteinExistence type="inferred from homology"/>
<dbReference type="Gene3D" id="3.40.50.1000">
    <property type="entry name" value="HAD superfamily/HAD-like"/>
    <property type="match status" value="1"/>
</dbReference>
<dbReference type="GO" id="GO:0016791">
    <property type="term" value="F:phosphatase activity"/>
    <property type="evidence" value="ECO:0007669"/>
    <property type="project" value="InterPro"/>
</dbReference>
<keyword evidence="3" id="KW-0963">Cytoplasm</keyword>
<gene>
    <name evidence="8" type="ORF">Cch02nite_65780</name>
</gene>
<dbReference type="InterPro" id="IPR004446">
    <property type="entry name" value="Heptose_bisP_phosphatase"/>
</dbReference>
<dbReference type="PANTHER" id="PTHR42891:SF1">
    <property type="entry name" value="D-GLYCERO-BETA-D-MANNO-HEPTOSE-1,7-BISPHOSPHATE 7-PHOSPHATASE"/>
    <property type="match status" value="1"/>
</dbReference>
<organism evidence="8 9">
    <name type="scientific">Catellatospora chokoriensis</name>
    <dbReference type="NCBI Taxonomy" id="310353"/>
    <lineage>
        <taxon>Bacteria</taxon>
        <taxon>Bacillati</taxon>
        <taxon>Actinomycetota</taxon>
        <taxon>Actinomycetes</taxon>
        <taxon>Micromonosporales</taxon>
        <taxon>Micromonosporaceae</taxon>
        <taxon>Catellatospora</taxon>
    </lineage>
</organism>
<keyword evidence="5" id="KW-0378">Hydrolase</keyword>
<dbReference type="CDD" id="cd03789">
    <property type="entry name" value="GT9_LPS_heptosyltransferase"/>
    <property type="match status" value="1"/>
</dbReference>
<comment type="caution">
    <text evidence="8">The sequence shown here is derived from an EMBL/GenBank/DDBJ whole genome shotgun (WGS) entry which is preliminary data.</text>
</comment>
<dbReference type="RefSeq" id="WP_239120898.1">
    <property type="nucleotide sequence ID" value="NZ_BAAALB010000022.1"/>
</dbReference>
<evidence type="ECO:0000313" key="9">
    <source>
        <dbReference type="Proteomes" id="UP000619293"/>
    </source>
</evidence>
<dbReference type="Gene3D" id="3.40.50.2000">
    <property type="entry name" value="Glycogen Phosphorylase B"/>
    <property type="match status" value="2"/>
</dbReference>
<evidence type="ECO:0000313" key="8">
    <source>
        <dbReference type="EMBL" id="GIF93134.1"/>
    </source>
</evidence>
<dbReference type="InterPro" id="IPR023214">
    <property type="entry name" value="HAD_sf"/>
</dbReference>
<dbReference type="SUPFAM" id="SSF53756">
    <property type="entry name" value="UDP-Glycosyltransferase/glycogen phosphorylase"/>
    <property type="match status" value="1"/>
</dbReference>
<evidence type="ECO:0000256" key="1">
    <source>
        <dbReference type="ARBA" id="ARBA00004496"/>
    </source>
</evidence>
<evidence type="ECO:0000256" key="4">
    <source>
        <dbReference type="ARBA" id="ARBA00022723"/>
    </source>
</evidence>
<reference evidence="8 9" key="1">
    <citation type="submission" date="2021-01" db="EMBL/GenBank/DDBJ databases">
        <title>Whole genome shotgun sequence of Catellatospora chokoriensis NBRC 107358.</title>
        <authorList>
            <person name="Komaki H."/>
            <person name="Tamura T."/>
        </authorList>
    </citation>
    <scope>NUCLEOTIDE SEQUENCE [LARGE SCALE GENOMIC DNA]</scope>
    <source>
        <strain evidence="8 9">NBRC 107358</strain>
    </source>
</reference>
<evidence type="ECO:0000256" key="3">
    <source>
        <dbReference type="ARBA" id="ARBA00022490"/>
    </source>
</evidence>
<keyword evidence="6" id="KW-0119">Carbohydrate metabolism</keyword>
<accession>A0A8J3K356</accession>
<dbReference type="GO" id="GO:0005737">
    <property type="term" value="C:cytoplasm"/>
    <property type="evidence" value="ECO:0007669"/>
    <property type="project" value="UniProtKB-SubCell"/>
</dbReference>
<dbReference type="InterPro" id="IPR006549">
    <property type="entry name" value="HAD-SF_hydro_IIIA"/>
</dbReference>
<dbReference type="PANTHER" id="PTHR42891">
    <property type="entry name" value="D-GLYCERO-BETA-D-MANNO-HEPTOSE-1,7-BISPHOSPHATE 7-PHOSPHATASE"/>
    <property type="match status" value="1"/>
</dbReference>
<keyword evidence="9" id="KW-1185">Reference proteome</keyword>
<dbReference type="InterPro" id="IPR036412">
    <property type="entry name" value="HAD-like_sf"/>
</dbReference>
<dbReference type="NCBIfam" id="TIGR01662">
    <property type="entry name" value="HAD-SF-IIIA"/>
    <property type="match status" value="1"/>
</dbReference>
<comment type="subcellular location">
    <subcellularLocation>
        <location evidence="1">Cytoplasm</location>
    </subcellularLocation>
</comment>
<evidence type="ECO:0000256" key="6">
    <source>
        <dbReference type="ARBA" id="ARBA00023277"/>
    </source>
</evidence>
<dbReference type="GO" id="GO:0016757">
    <property type="term" value="F:glycosyltransferase activity"/>
    <property type="evidence" value="ECO:0007669"/>
    <property type="project" value="InterPro"/>
</dbReference>
<dbReference type="EMBL" id="BONG01000056">
    <property type="protein sequence ID" value="GIF93134.1"/>
    <property type="molecule type" value="Genomic_DNA"/>
</dbReference>
<dbReference type="Pfam" id="PF01075">
    <property type="entry name" value="Glyco_transf_9"/>
    <property type="match status" value="1"/>
</dbReference>
<protein>
    <recommendedName>
        <fullName evidence="7">D,D-heptose 1,7-bisphosphate phosphatase</fullName>
    </recommendedName>
</protein>
<name>A0A8J3K356_9ACTN</name>
<evidence type="ECO:0000256" key="7">
    <source>
        <dbReference type="ARBA" id="ARBA00031828"/>
    </source>
</evidence>
<keyword evidence="4" id="KW-0479">Metal-binding</keyword>
<dbReference type="InterPro" id="IPR006543">
    <property type="entry name" value="Histidinol-phos"/>
</dbReference>
<evidence type="ECO:0000256" key="5">
    <source>
        <dbReference type="ARBA" id="ARBA00022801"/>
    </source>
</evidence>
<comment type="similarity">
    <text evidence="2">Belongs to the GmhB family.</text>
</comment>
<dbReference type="Pfam" id="PF13242">
    <property type="entry name" value="Hydrolase_like"/>
    <property type="match status" value="1"/>
</dbReference>
<dbReference type="NCBIfam" id="TIGR01656">
    <property type="entry name" value="Histidinol-ppas"/>
    <property type="match status" value="1"/>
</dbReference>
<dbReference type="Proteomes" id="UP000619293">
    <property type="component" value="Unassembled WGS sequence"/>
</dbReference>
<evidence type="ECO:0000256" key="2">
    <source>
        <dbReference type="ARBA" id="ARBA00005628"/>
    </source>
</evidence>
<sequence>MRRAETDGSPTSLYDAVLFDRDNTLIREVPRISDPDLVVPMPGVRAALDLLRDAGLRIGVVSHQSAVGFGFVTRAQAQAVDTRIEQLLGPFDTWQTCWHTPADGCACRKPEPGLITAAARALGIGPHRCVMVGDLGSDLQAAAAAGATGLLVPTGQTCVAEAAAAPYRVPSLLAAAEWVLARRQLLRPGPAGADEPRNVLAVRAGSAGDVLLTGPALRALAARAHSVTLLTGPPGAPAGRLLPGVTRVLEWRTPWAERDPAPVDRSAVDGLIDTVRCWQVDEAVIFTSAAESPLPTALLLRLAGVGRISAVCEDYPGALLDVRHHVPDDLPEAQRALSLAAAAGYGLPPGDDGRLRTVLPAAGARTGRVVVHPGAGASARGLPRKIAVEIVRELALSGREVLVTGGPEETELTAEVAGDVAGDLGGLTDLAALGRLLAGSACLVAGNTGPAHLAAAVGTPVVSMFAPTVPFARWGPQGVPHVRLGDPDAPCRDTRALTCAQPGHPCLGEVDPAEVVAAVELLARTRP</sequence>
<dbReference type="GO" id="GO:0046872">
    <property type="term" value="F:metal ion binding"/>
    <property type="evidence" value="ECO:0007669"/>
    <property type="project" value="UniProtKB-KW"/>
</dbReference>